<organism evidence="1 2">
    <name type="scientific">Colletotrichum cuscutae</name>
    <dbReference type="NCBI Taxonomy" id="1209917"/>
    <lineage>
        <taxon>Eukaryota</taxon>
        <taxon>Fungi</taxon>
        <taxon>Dikarya</taxon>
        <taxon>Ascomycota</taxon>
        <taxon>Pezizomycotina</taxon>
        <taxon>Sordariomycetes</taxon>
        <taxon>Hypocreomycetidae</taxon>
        <taxon>Glomerellales</taxon>
        <taxon>Glomerellaceae</taxon>
        <taxon>Colletotrichum</taxon>
        <taxon>Colletotrichum acutatum species complex</taxon>
    </lineage>
</organism>
<sequence>MHTSLVETMHTREEPKRSTIFATELMAIIDPPFQGSALRKVDASGSESQLSSWQAIVKHVDVVGVCAKLGSAIEPLIPRSTPMCPSCYTVPAQRYYLAAHVQCLVALSKRAKLSTNDLNNGCRIGPRTFWYTESSPWSSCPSPDHARIQKGNSPYEGLQYILTKKPRETLSIVAPDQVEDDGIVVTSVDNTDVVDTGVVLFGREHSGIEKWREKIRLYLT</sequence>
<reference evidence="1" key="1">
    <citation type="submission" date="2016-11" db="EMBL/GenBank/DDBJ databases">
        <title>The genome sequence of Colletotrichum cuscutae.</title>
        <authorList>
            <person name="Baroncelli R."/>
        </authorList>
    </citation>
    <scope>NUCLEOTIDE SEQUENCE</scope>
    <source>
        <strain evidence="1">IMI 304802</strain>
    </source>
</reference>
<accession>A0AAI9UQ11</accession>
<evidence type="ECO:0000313" key="1">
    <source>
        <dbReference type="EMBL" id="KAK1460715.1"/>
    </source>
</evidence>
<dbReference type="EMBL" id="MPDP01000272">
    <property type="protein sequence ID" value="KAK1460715.1"/>
    <property type="molecule type" value="Genomic_DNA"/>
</dbReference>
<dbReference type="AlphaFoldDB" id="A0AAI9UQ11"/>
<name>A0AAI9UQ11_9PEZI</name>
<evidence type="ECO:0000313" key="2">
    <source>
        <dbReference type="Proteomes" id="UP001239213"/>
    </source>
</evidence>
<gene>
    <name evidence="1" type="ORF">CCUS01_08820</name>
</gene>
<keyword evidence="2" id="KW-1185">Reference proteome</keyword>
<dbReference type="Proteomes" id="UP001239213">
    <property type="component" value="Unassembled WGS sequence"/>
</dbReference>
<protein>
    <submittedName>
        <fullName evidence="1">Uncharacterized protein</fullName>
    </submittedName>
</protein>
<proteinExistence type="predicted"/>
<comment type="caution">
    <text evidence="1">The sequence shown here is derived from an EMBL/GenBank/DDBJ whole genome shotgun (WGS) entry which is preliminary data.</text>
</comment>